<dbReference type="PANTHER" id="PTHR14490">
    <property type="entry name" value="ZINC FINGER, ZZ TYPE"/>
    <property type="match status" value="1"/>
</dbReference>
<feature type="domain" description="Kri1-like C-terminal" evidence="3">
    <location>
        <begin position="307"/>
        <end position="385"/>
    </location>
</feature>
<dbReference type="GO" id="GO:0030686">
    <property type="term" value="C:90S preribosome"/>
    <property type="evidence" value="ECO:0007669"/>
    <property type="project" value="TreeGrafter"/>
</dbReference>
<reference evidence="4" key="1">
    <citation type="submission" date="2023-01" db="EMBL/GenBank/DDBJ databases">
        <title>Metagenome sequencing of chrysophaentin producing Chrysophaeum taylorii.</title>
        <authorList>
            <person name="Davison J."/>
            <person name="Bewley C."/>
        </authorList>
    </citation>
    <scope>NUCLEOTIDE SEQUENCE</scope>
    <source>
        <strain evidence="4">NIES-1699</strain>
    </source>
</reference>
<dbReference type="InterPro" id="IPR024626">
    <property type="entry name" value="Kri1-like_C"/>
</dbReference>
<accession>A0AAD7XG81</accession>
<organism evidence="4 5">
    <name type="scientific">Chrysophaeum taylorii</name>
    <dbReference type="NCBI Taxonomy" id="2483200"/>
    <lineage>
        <taxon>Eukaryota</taxon>
        <taxon>Sar</taxon>
        <taxon>Stramenopiles</taxon>
        <taxon>Ochrophyta</taxon>
        <taxon>Pelagophyceae</taxon>
        <taxon>Pelagomonadales</taxon>
        <taxon>Pelagomonadaceae</taxon>
        <taxon>Chrysophaeum</taxon>
    </lineage>
</organism>
<dbReference type="PANTHER" id="PTHR14490:SF5">
    <property type="entry name" value="PROTEIN KRI1 HOMOLOG"/>
    <property type="match status" value="1"/>
</dbReference>
<evidence type="ECO:0000259" key="3">
    <source>
        <dbReference type="Pfam" id="PF12936"/>
    </source>
</evidence>
<feature type="compositionally biased region" description="Basic and acidic residues" evidence="2">
    <location>
        <begin position="241"/>
        <end position="255"/>
    </location>
</feature>
<dbReference type="GO" id="GO:0005730">
    <property type="term" value="C:nucleolus"/>
    <property type="evidence" value="ECO:0007669"/>
    <property type="project" value="TreeGrafter"/>
</dbReference>
<dbReference type="AlphaFoldDB" id="A0AAD7XG81"/>
<feature type="region of interest" description="Disordered" evidence="2">
    <location>
        <begin position="37"/>
        <end position="58"/>
    </location>
</feature>
<evidence type="ECO:0000313" key="4">
    <source>
        <dbReference type="EMBL" id="KAJ8600117.1"/>
    </source>
</evidence>
<comment type="similarity">
    <text evidence="1">Belongs to the KRI1 family.</text>
</comment>
<feature type="compositionally biased region" description="Acidic residues" evidence="2">
    <location>
        <begin position="196"/>
        <end position="207"/>
    </location>
</feature>
<gene>
    <name evidence="4" type="ORF">CTAYLR_003480</name>
</gene>
<feature type="region of interest" description="Disordered" evidence="2">
    <location>
        <begin position="228"/>
        <end position="255"/>
    </location>
</feature>
<proteinExistence type="inferred from homology"/>
<dbReference type="Proteomes" id="UP001230188">
    <property type="component" value="Unassembled WGS sequence"/>
</dbReference>
<feature type="region of interest" description="Disordered" evidence="2">
    <location>
        <begin position="110"/>
        <end position="137"/>
    </location>
</feature>
<feature type="region of interest" description="Disordered" evidence="2">
    <location>
        <begin position="155"/>
        <end position="207"/>
    </location>
</feature>
<name>A0AAD7XG81_9STRA</name>
<sequence length="441" mass="50976">MTSLLDDGDGQEDQLRINRAFARKFEKREEKRLIARKEAIGEGEFSSSSESEDDEAAALTTDVDLQILRTINAIRRKDPKVYEKDAVFFEAMPPPSKKKKEKRMTFKDVAREQLLEREEEEAPPPPPARKTYNEEQEDLRRELLVDVEDLEFSLKKKQDREEEDEEMAKELAEFKAGGREEAALAELTSRKRWGEGEVEEEEVEDLDAEPFEAAYNFRFEQDGGTQIATHARSLVSSSGYRRKDERRKEKRDAKNKELRKLKALKRKLVQAQLDELKEEGVTFAEEDLDSNWDPSRHDELMTAKFTESYYEVKEKKPKLEVEEEAEGVFKYKTVEPNDFGLSTEEILDADDTDLKQLVSIKRLAPYRESEFSVNSKKRHKWRQEVAAKKAAAREEALALAAEKKKKKKKIKKTTTKLPGIISEARLKAYGLRTSSSSSPQR</sequence>
<evidence type="ECO:0000313" key="5">
    <source>
        <dbReference type="Proteomes" id="UP001230188"/>
    </source>
</evidence>
<dbReference type="EMBL" id="JAQMWT010000529">
    <property type="protein sequence ID" value="KAJ8600117.1"/>
    <property type="molecule type" value="Genomic_DNA"/>
</dbReference>
<protein>
    <recommendedName>
        <fullName evidence="3">Kri1-like C-terminal domain-containing protein</fullName>
    </recommendedName>
</protein>
<dbReference type="InterPro" id="IPR018034">
    <property type="entry name" value="Kri1"/>
</dbReference>
<evidence type="ECO:0000256" key="2">
    <source>
        <dbReference type="SAM" id="MobiDB-lite"/>
    </source>
</evidence>
<comment type="caution">
    <text evidence="4">The sequence shown here is derived from an EMBL/GenBank/DDBJ whole genome shotgun (WGS) entry which is preliminary data.</text>
</comment>
<dbReference type="Pfam" id="PF12936">
    <property type="entry name" value="Kri1_C"/>
    <property type="match status" value="1"/>
</dbReference>
<evidence type="ECO:0000256" key="1">
    <source>
        <dbReference type="ARBA" id="ARBA00007473"/>
    </source>
</evidence>
<feature type="compositionally biased region" description="Basic and acidic residues" evidence="2">
    <location>
        <begin position="168"/>
        <end position="195"/>
    </location>
</feature>
<keyword evidence="5" id="KW-1185">Reference proteome</keyword>
<feature type="compositionally biased region" description="Polar residues" evidence="2">
    <location>
        <begin position="228"/>
        <end position="239"/>
    </location>
</feature>
<dbReference type="GO" id="GO:0000447">
    <property type="term" value="P:endonucleolytic cleavage in ITS1 to separate SSU-rRNA from 5.8S rRNA and LSU-rRNA from tricistronic rRNA transcript (SSU-rRNA, 5.8S rRNA, LSU-rRNA)"/>
    <property type="evidence" value="ECO:0007669"/>
    <property type="project" value="TreeGrafter"/>
</dbReference>